<dbReference type="EMBL" id="CP066744">
    <property type="protein sequence ID" value="QQK07073.1"/>
    <property type="molecule type" value="Genomic_DNA"/>
</dbReference>
<keyword evidence="1" id="KW-0240">DNA-directed RNA polymerase</keyword>
<evidence type="ECO:0000313" key="2">
    <source>
        <dbReference type="Proteomes" id="UP000595814"/>
    </source>
</evidence>
<name>A0AC61MUX9_9FIRM</name>
<protein>
    <submittedName>
        <fullName evidence="1">DNA-directed RNA polymerase subunit alpha</fullName>
        <ecNumber evidence="1">2.7.7.6</ecNumber>
    </submittedName>
</protein>
<dbReference type="EC" id="2.7.7.6" evidence="1"/>
<evidence type="ECO:0000313" key="1">
    <source>
        <dbReference type="EMBL" id="QQK07073.1"/>
    </source>
</evidence>
<keyword evidence="2" id="KW-1185">Reference proteome</keyword>
<dbReference type="Proteomes" id="UP000595814">
    <property type="component" value="Chromosome"/>
</dbReference>
<organism evidence="1 2">
    <name type="scientific">Miniphocaeibacter halophilus</name>
    <dbReference type="NCBI Taxonomy" id="2931922"/>
    <lineage>
        <taxon>Bacteria</taxon>
        <taxon>Bacillati</taxon>
        <taxon>Bacillota</taxon>
        <taxon>Tissierellia</taxon>
        <taxon>Tissierellales</taxon>
        <taxon>Peptoniphilaceae</taxon>
        <taxon>Miniphocaeibacter</taxon>
    </lineage>
</organism>
<gene>
    <name evidence="1" type="ORF">JFY71_06915</name>
</gene>
<accession>A0AC61MUX9</accession>
<reference evidence="1 2" key="1">
    <citation type="journal article" date="2022" name="Int. J. Syst. Evol. Microbiol.">
        <title>Miniphocaeibacter halophilus sp. nov., an ammonium-tolerant acetate-producing bacterium isolated from a biogas system.</title>
        <authorList>
            <person name="Schnurer A."/>
            <person name="Singh A."/>
            <person name="Bi S."/>
            <person name="Qiao W."/>
            <person name="Westerholm M."/>
        </authorList>
    </citation>
    <scope>NUCLEOTIDE SEQUENCE [LARGE SCALE GENOMIC DNA]</scope>
    <source>
        <strain evidence="1 2">AMB_01</strain>
    </source>
</reference>
<sequence length="312" mass="34815">MTENLNAKIEIVDINEENNYGKFVVTPLDRGFGITLGNSLRRVLLSSLPGAAVSKIHIEDVLHEFTTVKGVMEDVSEIILNIKGIAIKNHSAEPVKLNIDIKGPHIFTAKDIEIDTNIEVANPDHYIASLNEDAHIKMTMEIENGKGYRVSDLNKSEEDAIGVIAIDSSFTPVTKVNFEVIEQVSNKEKLELEVWTNGTINPQEAVSKGADILTNYLELFIELPNYSFQEEEEEVEDTVDKDELYSISIEELDLSLRSFNCLKRAGIDTVGDIVSKTTDEMCKIKNFGKKSLEEVENKIHGMGLLFANEEEA</sequence>
<proteinExistence type="predicted"/>
<keyword evidence="1" id="KW-0808">Transferase</keyword>
<keyword evidence="1" id="KW-0804">Transcription</keyword>
<keyword evidence="1" id="KW-0548">Nucleotidyltransferase</keyword>